<dbReference type="SMART" id="SM00368">
    <property type="entry name" value="LRR_RI"/>
    <property type="match status" value="4"/>
</dbReference>
<sequence>MAGRDTISDLHFKSNDKHDNNHPSPLNIEAFIPWACGQLELPFVTIINKVQLIGVARSTSTRGKAKEENTNEDSQSGSNVNDDIRFSGVNNTDMLIYVDAIYDNNNLIQLKFNSNLQVPVILLKLFSLIVHFHPHLTAIYINRGLNQNGLYQVSKIVNAAKVTEVILDNTVVKEANYYILLDDNCSLKYLSLAKCKLNDRSVKFIVSRLNYPLKASKTLSVLNLSSNMITDEGAKYLGDMLRMNRQLCYLNLSGNMISDIGADSILSILMTFPLTADEITQKKARKFHYMKKKNDFIRHTVEVMRIDYEKRYTAQKKIGKSVSSGTKKSIYDLPPDNEKVGSMIGFDSVWLDKAETAAEEMIGPFQDAFNDENTITKCGEVYCYGNNVLCYLNLAYNSLTYFSVKKLLEVLKVQRELPRRRKGLINVCIEGNNLPKACQELAEIDISLEIGLNRLSNMSTIKRKNVLRAK</sequence>
<dbReference type="InterPro" id="IPR001611">
    <property type="entry name" value="Leu-rich_rpt"/>
</dbReference>
<dbReference type="InterPro" id="IPR053040">
    <property type="entry name" value="LRR-containing_protein_71"/>
</dbReference>
<evidence type="ECO:0000313" key="3">
    <source>
        <dbReference type="Proteomes" id="UP000494106"/>
    </source>
</evidence>
<gene>
    <name evidence="2" type="ORF">APLA_LOCUS9123</name>
</gene>
<feature type="compositionally biased region" description="Polar residues" evidence="1">
    <location>
        <begin position="72"/>
        <end position="81"/>
    </location>
</feature>
<dbReference type="PANTHER" id="PTHR46984:SF1">
    <property type="entry name" value="LEUCINE-RICH REPEAT-CONTAINING PROTEIN 71"/>
    <property type="match status" value="1"/>
</dbReference>
<dbReference type="OrthoDB" id="120976at2759"/>
<dbReference type="AlphaFoldDB" id="A0A8S1A370"/>
<evidence type="ECO:0000313" key="2">
    <source>
        <dbReference type="EMBL" id="CAB3242667.1"/>
    </source>
</evidence>
<dbReference type="InterPro" id="IPR032675">
    <property type="entry name" value="LRR_dom_sf"/>
</dbReference>
<feature type="region of interest" description="Disordered" evidence="1">
    <location>
        <begin position="60"/>
        <end position="82"/>
    </location>
</feature>
<accession>A0A8S1A370</accession>
<dbReference type="Pfam" id="PF13516">
    <property type="entry name" value="LRR_6"/>
    <property type="match status" value="3"/>
</dbReference>
<dbReference type="PROSITE" id="PS51450">
    <property type="entry name" value="LRR"/>
    <property type="match status" value="1"/>
</dbReference>
<proteinExistence type="predicted"/>
<comment type="caution">
    <text evidence="2">The sequence shown here is derived from an EMBL/GenBank/DDBJ whole genome shotgun (WGS) entry which is preliminary data.</text>
</comment>
<dbReference type="EMBL" id="CADEBC010000518">
    <property type="protein sequence ID" value="CAB3242667.1"/>
    <property type="molecule type" value="Genomic_DNA"/>
</dbReference>
<dbReference type="Proteomes" id="UP000494106">
    <property type="component" value="Unassembled WGS sequence"/>
</dbReference>
<keyword evidence="3" id="KW-1185">Reference proteome</keyword>
<protein>
    <submittedName>
        <fullName evidence="2">Uncharacterized protein</fullName>
    </submittedName>
</protein>
<organism evidence="2 3">
    <name type="scientific">Arctia plantaginis</name>
    <name type="common">Wood tiger moth</name>
    <name type="synonym">Phalaena plantaginis</name>
    <dbReference type="NCBI Taxonomy" id="874455"/>
    <lineage>
        <taxon>Eukaryota</taxon>
        <taxon>Metazoa</taxon>
        <taxon>Ecdysozoa</taxon>
        <taxon>Arthropoda</taxon>
        <taxon>Hexapoda</taxon>
        <taxon>Insecta</taxon>
        <taxon>Pterygota</taxon>
        <taxon>Neoptera</taxon>
        <taxon>Endopterygota</taxon>
        <taxon>Lepidoptera</taxon>
        <taxon>Glossata</taxon>
        <taxon>Ditrysia</taxon>
        <taxon>Noctuoidea</taxon>
        <taxon>Erebidae</taxon>
        <taxon>Arctiinae</taxon>
        <taxon>Arctia</taxon>
    </lineage>
</organism>
<reference evidence="2 3" key="1">
    <citation type="submission" date="2020-04" db="EMBL/GenBank/DDBJ databases">
        <authorList>
            <person name="Wallbank WR R."/>
            <person name="Pardo Diaz C."/>
            <person name="Kozak K."/>
            <person name="Martin S."/>
            <person name="Jiggins C."/>
            <person name="Moest M."/>
            <person name="Warren A I."/>
            <person name="Byers J.R.P. K."/>
            <person name="Montejo-Kovacevich G."/>
            <person name="Yen C E."/>
        </authorList>
    </citation>
    <scope>NUCLEOTIDE SEQUENCE [LARGE SCALE GENOMIC DNA]</scope>
</reference>
<dbReference type="Gene3D" id="3.80.10.10">
    <property type="entry name" value="Ribonuclease Inhibitor"/>
    <property type="match status" value="1"/>
</dbReference>
<dbReference type="PANTHER" id="PTHR46984">
    <property type="entry name" value="LEUCINE-RICH REPEAT-CONTAINING PROTEIN 71"/>
    <property type="match status" value="1"/>
</dbReference>
<name>A0A8S1A370_ARCPL</name>
<dbReference type="SUPFAM" id="SSF52047">
    <property type="entry name" value="RNI-like"/>
    <property type="match status" value="1"/>
</dbReference>
<evidence type="ECO:0000256" key="1">
    <source>
        <dbReference type="SAM" id="MobiDB-lite"/>
    </source>
</evidence>